<keyword evidence="5" id="KW-0472">Membrane</keyword>
<evidence type="ECO:0000256" key="5">
    <source>
        <dbReference type="ARBA" id="ARBA00023136"/>
    </source>
</evidence>
<dbReference type="GO" id="GO:0004383">
    <property type="term" value="F:guanylate cyclase activity"/>
    <property type="evidence" value="ECO:0007669"/>
    <property type="project" value="TreeGrafter"/>
</dbReference>
<dbReference type="GO" id="GO:0035556">
    <property type="term" value="P:intracellular signal transduction"/>
    <property type="evidence" value="ECO:0007669"/>
    <property type="project" value="InterPro"/>
</dbReference>
<keyword evidence="2" id="KW-0812">Transmembrane</keyword>
<name>A0AAR5Q383_DENPD</name>
<evidence type="ECO:0000256" key="6">
    <source>
        <dbReference type="ARBA" id="ARBA00023180"/>
    </source>
</evidence>
<dbReference type="Pfam" id="PF00211">
    <property type="entry name" value="Guanylate_cyc"/>
    <property type="match status" value="1"/>
</dbReference>
<dbReference type="InterPro" id="IPR029787">
    <property type="entry name" value="Nucleotide_cyclase"/>
</dbReference>
<comment type="subcellular location">
    <subcellularLocation>
        <location evidence="1">Membrane</location>
    </subcellularLocation>
</comment>
<dbReference type="CDD" id="cd07302">
    <property type="entry name" value="CHD"/>
    <property type="match status" value="1"/>
</dbReference>
<dbReference type="GeneID" id="109542772"/>
<organism evidence="9 10">
    <name type="scientific">Dendroctonus ponderosae</name>
    <name type="common">Mountain pine beetle</name>
    <dbReference type="NCBI Taxonomy" id="77166"/>
    <lineage>
        <taxon>Eukaryota</taxon>
        <taxon>Metazoa</taxon>
        <taxon>Ecdysozoa</taxon>
        <taxon>Arthropoda</taxon>
        <taxon>Hexapoda</taxon>
        <taxon>Insecta</taxon>
        <taxon>Pterygota</taxon>
        <taxon>Neoptera</taxon>
        <taxon>Endopterygota</taxon>
        <taxon>Coleoptera</taxon>
        <taxon>Polyphaga</taxon>
        <taxon>Cucujiformia</taxon>
        <taxon>Curculionidae</taxon>
        <taxon>Scolytinae</taxon>
        <taxon>Dendroctonus</taxon>
    </lineage>
</organism>
<evidence type="ECO:0000256" key="1">
    <source>
        <dbReference type="ARBA" id="ARBA00004370"/>
    </source>
</evidence>
<dbReference type="Gene3D" id="3.30.70.1230">
    <property type="entry name" value="Nucleotide cyclase"/>
    <property type="match status" value="1"/>
</dbReference>
<dbReference type="PANTHER" id="PTHR11920:SF462">
    <property type="entry name" value="GUANYLATE CYCLASE"/>
    <property type="match status" value="1"/>
</dbReference>
<keyword evidence="4" id="KW-1133">Transmembrane helix</keyword>
<reference evidence="10" key="1">
    <citation type="journal article" date="2013" name="Genome Biol.">
        <title>Draft genome of the mountain pine beetle, Dendroctonus ponderosae Hopkins, a major forest pest.</title>
        <authorList>
            <person name="Keeling C.I."/>
            <person name="Yuen M.M."/>
            <person name="Liao N.Y."/>
            <person name="Docking T.R."/>
            <person name="Chan S.K."/>
            <person name="Taylor G.A."/>
            <person name="Palmquist D.L."/>
            <person name="Jackman S.D."/>
            <person name="Nguyen A."/>
            <person name="Li M."/>
            <person name="Henderson H."/>
            <person name="Janes J.K."/>
            <person name="Zhao Y."/>
            <person name="Pandoh P."/>
            <person name="Moore R."/>
            <person name="Sperling F.A."/>
            <person name="Huber D.P."/>
            <person name="Birol I."/>
            <person name="Jones S.J."/>
            <person name="Bohlmann J."/>
        </authorList>
    </citation>
    <scope>NUCLEOTIDE SEQUENCE</scope>
</reference>
<evidence type="ECO:0000256" key="2">
    <source>
        <dbReference type="ARBA" id="ARBA00022692"/>
    </source>
</evidence>
<dbReference type="SUPFAM" id="SSF55073">
    <property type="entry name" value="Nucleotide cyclase"/>
    <property type="match status" value="1"/>
</dbReference>
<evidence type="ECO:0000313" key="9">
    <source>
        <dbReference type="EnsemblMetazoa" id="XP_019767703.1"/>
    </source>
</evidence>
<dbReference type="GO" id="GO:0005886">
    <property type="term" value="C:plasma membrane"/>
    <property type="evidence" value="ECO:0007669"/>
    <property type="project" value="TreeGrafter"/>
</dbReference>
<feature type="domain" description="Guanylate cyclase" evidence="8">
    <location>
        <begin position="1"/>
        <end position="18"/>
    </location>
</feature>
<dbReference type="GO" id="GO:0007168">
    <property type="term" value="P:receptor guanylyl cyclase signaling pathway"/>
    <property type="evidence" value="ECO:0007669"/>
    <property type="project" value="TreeGrafter"/>
</dbReference>
<keyword evidence="7" id="KW-0456">Lyase</keyword>
<proteinExistence type="predicted"/>
<accession>A0AAR5Q383</accession>
<evidence type="ECO:0000256" key="4">
    <source>
        <dbReference type="ARBA" id="ARBA00022989"/>
    </source>
</evidence>
<evidence type="ECO:0000259" key="8">
    <source>
        <dbReference type="PROSITE" id="PS50125"/>
    </source>
</evidence>
<dbReference type="InterPro" id="IPR050401">
    <property type="entry name" value="Cyclic_nucleotide_synthase"/>
</dbReference>
<evidence type="ECO:0000256" key="7">
    <source>
        <dbReference type="ARBA" id="ARBA00023239"/>
    </source>
</evidence>
<dbReference type="GO" id="GO:0004016">
    <property type="term" value="F:adenylate cyclase activity"/>
    <property type="evidence" value="ECO:0007669"/>
    <property type="project" value="TreeGrafter"/>
</dbReference>
<dbReference type="AlphaFoldDB" id="A0AAR5Q383"/>
<evidence type="ECO:0000313" key="10">
    <source>
        <dbReference type="Proteomes" id="UP000019118"/>
    </source>
</evidence>
<keyword evidence="6" id="KW-0325">Glycoprotein</keyword>
<dbReference type="InterPro" id="IPR001054">
    <property type="entry name" value="A/G_cyclase"/>
</dbReference>
<dbReference type="GO" id="GO:0000166">
    <property type="term" value="F:nucleotide binding"/>
    <property type="evidence" value="ECO:0007669"/>
    <property type="project" value="UniProtKB-KW"/>
</dbReference>
<evidence type="ECO:0000256" key="3">
    <source>
        <dbReference type="ARBA" id="ARBA00022741"/>
    </source>
</evidence>
<dbReference type="Proteomes" id="UP000019118">
    <property type="component" value="Unassembled WGS sequence"/>
</dbReference>
<dbReference type="GO" id="GO:0001653">
    <property type="term" value="F:peptide receptor activity"/>
    <property type="evidence" value="ECO:0007669"/>
    <property type="project" value="TreeGrafter"/>
</dbReference>
<keyword evidence="3" id="KW-0547">Nucleotide-binding</keyword>
<dbReference type="PROSITE" id="PS50125">
    <property type="entry name" value="GUANYLATE_CYCLASE_2"/>
    <property type="match status" value="1"/>
</dbReference>
<sequence length="295" mass="32197">MPRYCLFGDTVNTASRMESTGAAWRIHMSEATKSRLEKAGGYQIEYRGPTDIKGKGMMDTYWLLGSEGFSKELPVPPSIELDESLIISTLTPIPTLKEDSLADSVSLDSSTRHMSFSEGPSKTPSPNPTFIKTMEYSKFATLTRLHHDDKSSDRIVKSTSSDAPLILGTPVSASEVAAALLGASTSSLCPYRRGPRSTSKIQEEDEDISTPYSHYKCLSPKVRTGKLLRRQFSLDRAEEVAKTAETSPRLCKQNSAGAADLEKIEEIPMRILSSTPSISSQLHSALSASADSLIR</sequence>
<protein>
    <recommendedName>
        <fullName evidence="8">Guanylate cyclase domain-containing protein</fullName>
    </recommendedName>
</protein>
<dbReference type="EnsemblMetazoa" id="XM_019912144.1">
    <property type="protein sequence ID" value="XP_019767703.1"/>
    <property type="gene ID" value="LOC109542772"/>
</dbReference>
<reference evidence="9" key="2">
    <citation type="submission" date="2024-08" db="UniProtKB">
        <authorList>
            <consortium name="EnsemblMetazoa"/>
        </authorList>
    </citation>
    <scope>IDENTIFICATION</scope>
</reference>
<dbReference type="KEGG" id="dpa:109542772"/>
<keyword evidence="10" id="KW-1185">Reference proteome</keyword>
<dbReference type="PANTHER" id="PTHR11920">
    <property type="entry name" value="GUANYLYL CYCLASE"/>
    <property type="match status" value="1"/>
</dbReference>